<dbReference type="OrthoDB" id="5590282at2759"/>
<gene>
    <name evidence="2" type="ORF">C0Q70_19854</name>
</gene>
<feature type="compositionally biased region" description="Basic and acidic residues" evidence="1">
    <location>
        <begin position="54"/>
        <end position="64"/>
    </location>
</feature>
<reference evidence="2 3" key="1">
    <citation type="submission" date="2018-04" db="EMBL/GenBank/DDBJ databases">
        <title>The genome of golden apple snail Pomacea canaliculata provides insight into stress tolerance and invasive adaptation.</title>
        <authorList>
            <person name="Liu C."/>
            <person name="Liu B."/>
            <person name="Ren Y."/>
            <person name="Zhang Y."/>
            <person name="Wang H."/>
            <person name="Li S."/>
            <person name="Jiang F."/>
            <person name="Yin L."/>
            <person name="Zhang G."/>
            <person name="Qian W."/>
            <person name="Fan W."/>
        </authorList>
    </citation>
    <scope>NUCLEOTIDE SEQUENCE [LARGE SCALE GENOMIC DNA]</scope>
    <source>
        <strain evidence="2">SZHN2017</strain>
        <tissue evidence="2">Muscle</tissue>
    </source>
</reference>
<name>A0A2T7NDX1_POMCA</name>
<protein>
    <recommendedName>
        <fullName evidence="4">Cyclin C-terminal domain-containing protein</fullName>
    </recommendedName>
</protein>
<dbReference type="EMBL" id="PZQS01000013">
    <property type="protein sequence ID" value="PVD19366.1"/>
    <property type="molecule type" value="Genomic_DNA"/>
</dbReference>
<accession>A0A2T7NDX1</accession>
<evidence type="ECO:0000256" key="1">
    <source>
        <dbReference type="SAM" id="MobiDB-lite"/>
    </source>
</evidence>
<evidence type="ECO:0000313" key="3">
    <source>
        <dbReference type="Proteomes" id="UP000245119"/>
    </source>
</evidence>
<dbReference type="Proteomes" id="UP000245119">
    <property type="component" value="Linkage Group LG13"/>
</dbReference>
<dbReference type="AlphaFoldDB" id="A0A2T7NDX1"/>
<dbReference type="SUPFAM" id="SSF47954">
    <property type="entry name" value="Cyclin-like"/>
    <property type="match status" value="1"/>
</dbReference>
<organism evidence="2 3">
    <name type="scientific">Pomacea canaliculata</name>
    <name type="common">Golden apple snail</name>
    <dbReference type="NCBI Taxonomy" id="400727"/>
    <lineage>
        <taxon>Eukaryota</taxon>
        <taxon>Metazoa</taxon>
        <taxon>Spiralia</taxon>
        <taxon>Lophotrochozoa</taxon>
        <taxon>Mollusca</taxon>
        <taxon>Gastropoda</taxon>
        <taxon>Caenogastropoda</taxon>
        <taxon>Architaenioglossa</taxon>
        <taxon>Ampullarioidea</taxon>
        <taxon>Ampullariidae</taxon>
        <taxon>Pomacea</taxon>
    </lineage>
</organism>
<proteinExistence type="predicted"/>
<evidence type="ECO:0008006" key="4">
    <source>
        <dbReference type="Google" id="ProtNLM"/>
    </source>
</evidence>
<evidence type="ECO:0000313" key="2">
    <source>
        <dbReference type="EMBL" id="PVD19366.1"/>
    </source>
</evidence>
<dbReference type="Gene3D" id="1.10.472.10">
    <property type="entry name" value="Cyclin-like"/>
    <property type="match status" value="1"/>
</dbReference>
<feature type="region of interest" description="Disordered" evidence="1">
    <location>
        <begin position="53"/>
        <end position="87"/>
    </location>
</feature>
<keyword evidence="3" id="KW-1185">Reference proteome</keyword>
<dbReference type="InterPro" id="IPR036915">
    <property type="entry name" value="Cyclin-like_sf"/>
</dbReference>
<comment type="caution">
    <text evidence="2">The sequence shown here is derived from an EMBL/GenBank/DDBJ whole genome shotgun (WGS) entry which is preliminary data.</text>
</comment>
<sequence length="235" mass="26481">MHPSCRFCHSLWQNQFQELGQLQGPRNGSDPLAVELQTRQVLGQRAVRGIPNLDRSRETWRDSGVEGDSSAQPRTRRGPCTPPGSQEGALTSLLDAKEEVRTPHLCDVVTACNIPRGQFWQKVKVMERLVLKTLNGRLVVPTPLFFLEEGLKIAKALLEIVVGDYEVMQFRPSLLALATWKVAAEITGADDQDFRPEKMYITRGQFGCCYRKVKEIAVTTHKTDLYDMTSFYSSP</sequence>